<dbReference type="AlphaFoldDB" id="A0A1I0U965"/>
<sequence>MAKAVLRVQEHPERLRVRVRETVDESGILGHFWRWLSVPKSGTSQFKPITGLHHLSVFLIHRAEDRLAVIGMRSLAGALWHALCETLTRQGAA</sequence>
<gene>
    <name evidence="1" type="ORF">SAMN04487972_12921</name>
</gene>
<dbReference type="EMBL" id="FOJO01000029">
    <property type="protein sequence ID" value="SFA60585.1"/>
    <property type="molecule type" value="Genomic_DNA"/>
</dbReference>
<protein>
    <submittedName>
        <fullName evidence="1">Uncharacterized protein</fullName>
    </submittedName>
</protein>
<evidence type="ECO:0000313" key="2">
    <source>
        <dbReference type="Proteomes" id="UP000182312"/>
    </source>
</evidence>
<reference evidence="1 2" key="1">
    <citation type="submission" date="2016-10" db="EMBL/GenBank/DDBJ databases">
        <authorList>
            <person name="de Groot N.N."/>
        </authorList>
    </citation>
    <scope>NUCLEOTIDE SEQUENCE [LARGE SCALE GENOMIC DNA]</scope>
    <source>
        <strain evidence="1 2">CGMCC 1.6117</strain>
    </source>
</reference>
<accession>A0A1I0U965</accession>
<evidence type="ECO:0000313" key="1">
    <source>
        <dbReference type="EMBL" id="SFA60585.1"/>
    </source>
</evidence>
<organism evidence="1 2">
    <name type="scientific">Paracoccus halophilus</name>
    <dbReference type="NCBI Taxonomy" id="376733"/>
    <lineage>
        <taxon>Bacteria</taxon>
        <taxon>Pseudomonadati</taxon>
        <taxon>Pseudomonadota</taxon>
        <taxon>Alphaproteobacteria</taxon>
        <taxon>Rhodobacterales</taxon>
        <taxon>Paracoccaceae</taxon>
        <taxon>Paracoccus</taxon>
    </lineage>
</organism>
<proteinExistence type="predicted"/>
<dbReference type="RefSeq" id="WP_036743397.1">
    <property type="nucleotide sequence ID" value="NZ_FOJO01000029.1"/>
</dbReference>
<dbReference type="InterPro" id="IPR027266">
    <property type="entry name" value="TrmE/GcvT-like"/>
</dbReference>
<dbReference type="Gene3D" id="3.30.1360.120">
    <property type="entry name" value="Probable tRNA modification gtpase trme, domain 1"/>
    <property type="match status" value="1"/>
</dbReference>
<dbReference type="Proteomes" id="UP000182312">
    <property type="component" value="Unassembled WGS sequence"/>
</dbReference>
<name>A0A1I0U965_9RHOB</name>